<dbReference type="PROSITE" id="PS51257">
    <property type="entry name" value="PROKAR_LIPOPROTEIN"/>
    <property type="match status" value="1"/>
</dbReference>
<name>A0A560HJC3_9PROT</name>
<dbReference type="GO" id="GO:0015562">
    <property type="term" value="F:efflux transmembrane transporter activity"/>
    <property type="evidence" value="ECO:0007669"/>
    <property type="project" value="InterPro"/>
</dbReference>
<feature type="signal peptide" evidence="2">
    <location>
        <begin position="1"/>
        <end position="25"/>
    </location>
</feature>
<dbReference type="AlphaFoldDB" id="A0A560HJC3"/>
<dbReference type="InterPro" id="IPR010131">
    <property type="entry name" value="MdtP/NodT-like"/>
</dbReference>
<feature type="region of interest" description="Disordered" evidence="3">
    <location>
        <begin position="109"/>
        <end position="133"/>
    </location>
</feature>
<sequence length="496" mass="52328">MYKPTSRRLSLVVIASSSLLSGCMSGPNYQPPASWSAASATGPFVSKAPDVTPAATLPADWWRLYDDPALASIVETALAANADLHAANANLQRAHAVLSEARAGRFPTTTTSGGVTWGRGQTSQGGAYNSSPNREQFVEQGGVSMAWEVDLFGRVSRTIEAARGSAEAEAAARDAVRVSVVAETTRSYSEACALSQSINVARSSLVLAQGSYRLVADQERAGSASSFDLERAGTAMASAQAAIPPLEGQRRTALFELAALMGRAPSEVPAAAAACTRAPQLRHPIPVGDGAALLRRRPDVRQAERTIASDTARIGVAMAELYPKVSLGGAFDYTHSGSGQFGPAMSFSLGPLITWSFPNFAVAQARIREARLTTDADLANFDGVVLTALKETEQALTTYAADMDERSALEEARNRSERAFGLADRLYRMGSTSYLDQISAQTTLTDAEAKLAASDLKLAIDRVTLFKALGGGWEMQISDEDEAASASIAHGRGADM</sequence>
<gene>
    <name evidence="4" type="ORF">FBZ92_1462</name>
</gene>
<dbReference type="Gene3D" id="2.20.200.10">
    <property type="entry name" value="Outer membrane efflux proteins (OEP)"/>
    <property type="match status" value="1"/>
</dbReference>
<feature type="chain" id="PRO_5022253099" evidence="2">
    <location>
        <begin position="26"/>
        <end position="496"/>
    </location>
</feature>
<proteinExistence type="inferred from homology"/>
<evidence type="ECO:0000313" key="5">
    <source>
        <dbReference type="Proteomes" id="UP000318050"/>
    </source>
</evidence>
<keyword evidence="2" id="KW-1134">Transmembrane beta strand</keyword>
<keyword evidence="2" id="KW-0472">Membrane</keyword>
<reference evidence="4 5" key="1">
    <citation type="submission" date="2019-06" db="EMBL/GenBank/DDBJ databases">
        <title>Genomic Encyclopedia of Type Strains, Phase IV (KMG-V): Genome sequencing to study the core and pangenomes of soil and plant-associated prokaryotes.</title>
        <authorList>
            <person name="Whitman W."/>
        </authorList>
    </citation>
    <scope>NUCLEOTIDE SEQUENCE [LARGE SCALE GENOMIC DNA]</scope>
    <source>
        <strain evidence="4 5">BR 11140</strain>
    </source>
</reference>
<dbReference type="Proteomes" id="UP000318050">
    <property type="component" value="Unassembled WGS sequence"/>
</dbReference>
<keyword evidence="2" id="KW-0812">Transmembrane</keyword>
<dbReference type="PANTHER" id="PTHR30203">
    <property type="entry name" value="OUTER MEMBRANE CATION EFFLUX PROTEIN"/>
    <property type="match status" value="1"/>
</dbReference>
<protein>
    <submittedName>
        <fullName evidence="4">NodT family efflux transporter outer membrane factor (OMF) lipoprotein</fullName>
    </submittedName>
</protein>
<dbReference type="InterPro" id="IPR003423">
    <property type="entry name" value="OMP_efflux"/>
</dbReference>
<evidence type="ECO:0000313" key="4">
    <source>
        <dbReference type="EMBL" id="TWB46583.1"/>
    </source>
</evidence>
<keyword evidence="2 4" id="KW-0449">Lipoprotein</keyword>
<comment type="caution">
    <text evidence="4">The sequence shown here is derived from an EMBL/GenBank/DDBJ whole genome shotgun (WGS) entry which is preliminary data.</text>
</comment>
<evidence type="ECO:0000256" key="3">
    <source>
        <dbReference type="SAM" id="MobiDB-lite"/>
    </source>
</evidence>
<dbReference type="GO" id="GO:0005886">
    <property type="term" value="C:plasma membrane"/>
    <property type="evidence" value="ECO:0007669"/>
    <property type="project" value="UniProtKB-SubCell"/>
</dbReference>
<evidence type="ECO:0000256" key="1">
    <source>
        <dbReference type="ARBA" id="ARBA00007613"/>
    </source>
</evidence>
<dbReference type="EMBL" id="VITT01000046">
    <property type="protein sequence ID" value="TWB46583.1"/>
    <property type="molecule type" value="Genomic_DNA"/>
</dbReference>
<comment type="subcellular location">
    <subcellularLocation>
        <location evidence="2">Cell membrane</location>
        <topology evidence="2">Lipid-anchor</topology>
    </subcellularLocation>
</comment>
<dbReference type="NCBIfam" id="TIGR01845">
    <property type="entry name" value="outer_NodT"/>
    <property type="match status" value="1"/>
</dbReference>
<keyword evidence="2" id="KW-0564">Palmitate</keyword>
<accession>A0A560HJC3</accession>
<dbReference type="Gene3D" id="1.20.1600.10">
    <property type="entry name" value="Outer membrane efflux proteins (OEP)"/>
    <property type="match status" value="1"/>
</dbReference>
<evidence type="ECO:0000256" key="2">
    <source>
        <dbReference type="RuleBase" id="RU362097"/>
    </source>
</evidence>
<dbReference type="PANTHER" id="PTHR30203:SF21">
    <property type="entry name" value="OUTER MEMBRANE COMPONENT OF MULTIDRUG EFFLUX PUMP-RELATED"/>
    <property type="match status" value="1"/>
</dbReference>
<keyword evidence="2" id="KW-0732">Signal</keyword>
<dbReference type="OrthoDB" id="9783100at2"/>
<organism evidence="4 5">
    <name type="scientific">Nitrospirillum amazonense</name>
    <dbReference type="NCBI Taxonomy" id="28077"/>
    <lineage>
        <taxon>Bacteria</taxon>
        <taxon>Pseudomonadati</taxon>
        <taxon>Pseudomonadota</taxon>
        <taxon>Alphaproteobacteria</taxon>
        <taxon>Rhodospirillales</taxon>
        <taxon>Azospirillaceae</taxon>
        <taxon>Nitrospirillum</taxon>
    </lineage>
</organism>
<dbReference type="SUPFAM" id="SSF56954">
    <property type="entry name" value="Outer membrane efflux proteins (OEP)"/>
    <property type="match status" value="1"/>
</dbReference>
<comment type="similarity">
    <text evidence="1 2">Belongs to the outer membrane factor (OMF) (TC 1.B.17) family.</text>
</comment>
<dbReference type="Pfam" id="PF02321">
    <property type="entry name" value="OEP"/>
    <property type="match status" value="2"/>
</dbReference>